<feature type="region of interest" description="Disordered" evidence="1">
    <location>
        <begin position="110"/>
        <end position="165"/>
    </location>
</feature>
<feature type="compositionally biased region" description="Polar residues" evidence="1">
    <location>
        <begin position="1"/>
        <end position="11"/>
    </location>
</feature>
<feature type="compositionally biased region" description="Pro residues" evidence="1">
    <location>
        <begin position="123"/>
        <end position="149"/>
    </location>
</feature>
<evidence type="ECO:0000313" key="2">
    <source>
        <dbReference type="EMBL" id="RLN42692.1"/>
    </source>
</evidence>
<dbReference type="PANTHER" id="PTHR35097:SF2">
    <property type="entry name" value="OS10G0438300 PROTEIN"/>
    <property type="match status" value="1"/>
</dbReference>
<protein>
    <submittedName>
        <fullName evidence="2">Uncharacterized protein</fullName>
    </submittedName>
</protein>
<organism evidence="2 3">
    <name type="scientific">Panicum miliaceum</name>
    <name type="common">Proso millet</name>
    <name type="synonym">Broomcorn millet</name>
    <dbReference type="NCBI Taxonomy" id="4540"/>
    <lineage>
        <taxon>Eukaryota</taxon>
        <taxon>Viridiplantae</taxon>
        <taxon>Streptophyta</taxon>
        <taxon>Embryophyta</taxon>
        <taxon>Tracheophyta</taxon>
        <taxon>Spermatophyta</taxon>
        <taxon>Magnoliopsida</taxon>
        <taxon>Liliopsida</taxon>
        <taxon>Poales</taxon>
        <taxon>Poaceae</taxon>
        <taxon>PACMAD clade</taxon>
        <taxon>Panicoideae</taxon>
        <taxon>Panicodae</taxon>
        <taxon>Paniceae</taxon>
        <taxon>Panicinae</taxon>
        <taxon>Panicum</taxon>
        <taxon>Panicum sect. Panicum</taxon>
    </lineage>
</organism>
<feature type="compositionally biased region" description="Basic residues" evidence="1">
    <location>
        <begin position="12"/>
        <end position="21"/>
    </location>
</feature>
<dbReference type="PANTHER" id="PTHR35097">
    <property type="entry name" value="GDSL ESTERASE/LIPASE"/>
    <property type="match status" value="1"/>
</dbReference>
<dbReference type="STRING" id="4540.A0A3L6TR90"/>
<reference evidence="3" key="1">
    <citation type="journal article" date="2019" name="Nat. Commun.">
        <title>The genome of broomcorn millet.</title>
        <authorList>
            <person name="Zou C."/>
            <person name="Miki D."/>
            <person name="Li D."/>
            <person name="Tang Q."/>
            <person name="Xiao L."/>
            <person name="Rajput S."/>
            <person name="Deng P."/>
            <person name="Jia W."/>
            <person name="Huang R."/>
            <person name="Zhang M."/>
            <person name="Sun Y."/>
            <person name="Hu J."/>
            <person name="Fu X."/>
            <person name="Schnable P.S."/>
            <person name="Li F."/>
            <person name="Zhang H."/>
            <person name="Feng B."/>
            <person name="Zhu X."/>
            <person name="Liu R."/>
            <person name="Schnable J.C."/>
            <person name="Zhu J.-K."/>
            <person name="Zhang H."/>
        </authorList>
    </citation>
    <scope>NUCLEOTIDE SEQUENCE [LARGE SCALE GENOMIC DNA]</scope>
</reference>
<feature type="region of interest" description="Disordered" evidence="1">
    <location>
        <begin position="186"/>
        <end position="206"/>
    </location>
</feature>
<evidence type="ECO:0000313" key="3">
    <source>
        <dbReference type="Proteomes" id="UP000275267"/>
    </source>
</evidence>
<gene>
    <name evidence="2" type="ORF">C2845_PM01G41750</name>
</gene>
<dbReference type="OrthoDB" id="2017825at2759"/>
<name>A0A3L6TR90_PANMI</name>
<keyword evidence="3" id="KW-1185">Reference proteome</keyword>
<feature type="compositionally biased region" description="Basic and acidic residues" evidence="1">
    <location>
        <begin position="22"/>
        <end position="41"/>
    </location>
</feature>
<dbReference type="EMBL" id="PQIB02000001">
    <property type="protein sequence ID" value="RLN42692.1"/>
    <property type="molecule type" value="Genomic_DNA"/>
</dbReference>
<evidence type="ECO:0000256" key="1">
    <source>
        <dbReference type="SAM" id="MobiDB-lite"/>
    </source>
</evidence>
<feature type="compositionally biased region" description="Low complexity" evidence="1">
    <location>
        <begin position="112"/>
        <end position="122"/>
    </location>
</feature>
<proteinExistence type="predicted"/>
<feature type="region of interest" description="Disordered" evidence="1">
    <location>
        <begin position="1"/>
        <end position="73"/>
    </location>
</feature>
<comment type="caution">
    <text evidence="2">The sequence shown here is derived from an EMBL/GenBank/DDBJ whole genome shotgun (WGS) entry which is preliminary data.</text>
</comment>
<feature type="compositionally biased region" description="Basic residues" evidence="1">
    <location>
        <begin position="188"/>
        <end position="198"/>
    </location>
</feature>
<feature type="compositionally biased region" description="Basic residues" evidence="1">
    <location>
        <begin position="54"/>
        <end position="68"/>
    </location>
</feature>
<accession>A0A3L6TR90</accession>
<dbReference type="AlphaFoldDB" id="A0A3L6TR90"/>
<dbReference type="Proteomes" id="UP000275267">
    <property type="component" value="Unassembled WGS sequence"/>
</dbReference>
<sequence>MAPLSSPTSSRTRCRQGTVRHSKTENQPKTESKSERPKAPEGKGSAGIRPPVKERKKRQEPHHLRCRRAGQLPRAAEVLPGISSSFCVLASLPSSGTPHLSLRPRAGYFMASSSSSSSSPSNPASPQPPPLLLTPPEPAPPPPPPPPTTPEARPRTRPSTTVADGVRSLLRSGEALIRAVFRGSSAHPRPHLQQHHLHQQQQHHSPADIMKRLQRETFSDVMKFKEKHDQIEHILSLYKSGKGFEFLHLPIQVKIALDAVGALFLVDGNEFEQAKATLDKAGKRTGLSSRFIFESKTRGKDTIAAELSTRLGAGAHLGEEIGRPVELTRLQYNARINKWLSMILVPYGAQCNNFLHSSSMIQNLQTQASFDGPPSFLEHHNCAAGLRIEGSKYTASFAELIFGSGGLDSGGGGTNRMTTFGQVSYKPANDLELNLSGLWQVRSLSPRFNNLGILAIPLGSLKPEKPTAADTEEQTELSVKFHRHAGANLHTVESTVAVHGASPAAHLAQSIALMVDCELYETLKTEAWFQMERSNRGSVRWGFSLSDIPENELGWGVRMGGTAEGRKYHLQQLDLEGYLNFNLGKGARLQPGLVYAKMGEKMAPALLLRSSWFM</sequence>